<dbReference type="Proteomes" id="UP000245771">
    <property type="component" value="Unassembled WGS sequence"/>
</dbReference>
<dbReference type="AlphaFoldDB" id="A0A316VE41"/>
<dbReference type="EMBL" id="KZ819603">
    <property type="protein sequence ID" value="PWN35842.1"/>
    <property type="molecule type" value="Genomic_DNA"/>
</dbReference>
<evidence type="ECO:0000256" key="6">
    <source>
        <dbReference type="ARBA" id="ARBA00022892"/>
    </source>
</evidence>
<dbReference type="GO" id="GO:0000139">
    <property type="term" value="C:Golgi membrane"/>
    <property type="evidence" value="ECO:0007669"/>
    <property type="project" value="UniProtKB-SubCell"/>
</dbReference>
<gene>
    <name evidence="12" type="ORF">FA14DRAFT_164516</name>
</gene>
<reference evidence="12 13" key="1">
    <citation type="journal article" date="2018" name="Mol. Biol. Evol.">
        <title>Broad Genomic Sampling Reveals a Smut Pathogenic Ancestry of the Fungal Clade Ustilaginomycotina.</title>
        <authorList>
            <person name="Kijpornyongpan T."/>
            <person name="Mondo S.J."/>
            <person name="Barry K."/>
            <person name="Sandor L."/>
            <person name="Lee J."/>
            <person name="Lipzen A."/>
            <person name="Pangilinan J."/>
            <person name="LaButti K."/>
            <person name="Hainaut M."/>
            <person name="Henrissat B."/>
            <person name="Grigoriev I.V."/>
            <person name="Spatafora J.W."/>
            <person name="Aime M.C."/>
        </authorList>
    </citation>
    <scope>NUCLEOTIDE SEQUENCE [LARGE SCALE GENOMIC DNA]</scope>
    <source>
        <strain evidence="12 13">MCA 3882</strain>
    </source>
</reference>
<evidence type="ECO:0000256" key="8">
    <source>
        <dbReference type="ARBA" id="ARBA00023034"/>
    </source>
</evidence>
<evidence type="ECO:0000256" key="3">
    <source>
        <dbReference type="ARBA" id="ARBA00008827"/>
    </source>
</evidence>
<dbReference type="InterPro" id="IPR006822">
    <property type="entry name" value="Coatomer_esu"/>
</dbReference>
<comment type="similarity">
    <text evidence="3 11">Belongs to the COPE family.</text>
</comment>
<comment type="subcellular location">
    <subcellularLocation>
        <location evidence="2">Cytoplasmic vesicle</location>
        <location evidence="2">COPI-coated vesicle membrane</location>
        <topology evidence="2">Peripheral membrane protein</topology>
        <orientation evidence="2">Cytoplasmic side</orientation>
    </subcellularLocation>
    <subcellularLocation>
        <location evidence="1">Golgi apparatus membrane</location>
        <topology evidence="1">Peripheral membrane protein</topology>
        <orientation evidence="1">Cytoplasmic side</orientation>
    </subcellularLocation>
</comment>
<dbReference type="Gene3D" id="1.25.40.10">
    <property type="entry name" value="Tetratricopeptide repeat domain"/>
    <property type="match status" value="1"/>
</dbReference>
<evidence type="ECO:0000313" key="13">
    <source>
        <dbReference type="Proteomes" id="UP000245771"/>
    </source>
</evidence>
<dbReference type="GO" id="GO:0006891">
    <property type="term" value="P:intra-Golgi vesicle-mediated transport"/>
    <property type="evidence" value="ECO:0007669"/>
    <property type="project" value="TreeGrafter"/>
</dbReference>
<proteinExistence type="inferred from homology"/>
<keyword evidence="9 11" id="KW-0472">Membrane</keyword>
<dbReference type="InParanoid" id="A0A316VE41"/>
<dbReference type="GeneID" id="37021672"/>
<evidence type="ECO:0000256" key="1">
    <source>
        <dbReference type="ARBA" id="ARBA00004255"/>
    </source>
</evidence>
<keyword evidence="8 11" id="KW-0333">Golgi apparatus</keyword>
<comment type="function">
    <text evidence="11">The coatomer is a cytosolic protein complex that binds to dilysine motifs and reversibly associates with Golgi non-clathrin-coated vesicles, which further mediate biosynthetic protein transport from the ER, via the Golgi up to the trans Golgi network. The coatomer complex is required for budding from Golgi membranes, and is essential for the retrograde Golgi-to-ER transport of dilysine-tagged proteins.</text>
</comment>
<dbReference type="PANTHER" id="PTHR10805">
    <property type="entry name" value="COATOMER SUBUNIT EPSILON"/>
    <property type="match status" value="1"/>
</dbReference>
<dbReference type="PIRSF" id="PIRSF016478">
    <property type="entry name" value="Coatomer_esu"/>
    <property type="match status" value="1"/>
</dbReference>
<evidence type="ECO:0000256" key="2">
    <source>
        <dbReference type="ARBA" id="ARBA00004347"/>
    </source>
</evidence>
<evidence type="ECO:0000256" key="5">
    <source>
        <dbReference type="ARBA" id="ARBA00022490"/>
    </source>
</evidence>
<keyword evidence="7 11" id="KW-0653">Protein transport</keyword>
<dbReference type="FunCoup" id="A0A316VE41">
    <property type="interactions" value="263"/>
</dbReference>
<dbReference type="GO" id="GO:0006890">
    <property type="term" value="P:retrograde vesicle-mediated transport, Golgi to endoplasmic reticulum"/>
    <property type="evidence" value="ECO:0007669"/>
    <property type="project" value="UniProtKB-UniRule"/>
</dbReference>
<dbReference type="RefSeq" id="XP_025356144.1">
    <property type="nucleotide sequence ID" value="XM_025499891.1"/>
</dbReference>
<evidence type="ECO:0000256" key="10">
    <source>
        <dbReference type="ARBA" id="ARBA00023329"/>
    </source>
</evidence>
<dbReference type="OrthoDB" id="310217at2759"/>
<dbReference type="GO" id="GO:0006888">
    <property type="term" value="P:endoplasmic reticulum to Golgi vesicle-mediated transport"/>
    <property type="evidence" value="ECO:0007669"/>
    <property type="project" value="TreeGrafter"/>
</dbReference>
<keyword evidence="4 11" id="KW-0813">Transport</keyword>
<keyword evidence="6 11" id="KW-0931">ER-Golgi transport</keyword>
<evidence type="ECO:0000256" key="11">
    <source>
        <dbReference type="PIRNR" id="PIRNR016478"/>
    </source>
</evidence>
<dbReference type="GO" id="GO:0005198">
    <property type="term" value="F:structural molecule activity"/>
    <property type="evidence" value="ECO:0007669"/>
    <property type="project" value="UniProtKB-UniRule"/>
</dbReference>
<protein>
    <recommendedName>
        <fullName evidence="11">Coatomer subunit epsilon</fullName>
    </recommendedName>
</protein>
<evidence type="ECO:0000256" key="9">
    <source>
        <dbReference type="ARBA" id="ARBA00023136"/>
    </source>
</evidence>
<evidence type="ECO:0000256" key="4">
    <source>
        <dbReference type="ARBA" id="ARBA00022448"/>
    </source>
</evidence>
<evidence type="ECO:0000256" key="7">
    <source>
        <dbReference type="ARBA" id="ARBA00022927"/>
    </source>
</evidence>
<dbReference type="Pfam" id="PF04733">
    <property type="entry name" value="Coatomer_E"/>
    <property type="match status" value="1"/>
</dbReference>
<dbReference type="SUPFAM" id="SSF48452">
    <property type="entry name" value="TPR-like"/>
    <property type="match status" value="1"/>
</dbReference>
<dbReference type="InterPro" id="IPR011990">
    <property type="entry name" value="TPR-like_helical_dom_sf"/>
</dbReference>
<evidence type="ECO:0000313" key="12">
    <source>
        <dbReference type="EMBL" id="PWN35842.1"/>
    </source>
</evidence>
<organism evidence="12 13">
    <name type="scientific">Meira miltonrushii</name>
    <dbReference type="NCBI Taxonomy" id="1280837"/>
    <lineage>
        <taxon>Eukaryota</taxon>
        <taxon>Fungi</taxon>
        <taxon>Dikarya</taxon>
        <taxon>Basidiomycota</taxon>
        <taxon>Ustilaginomycotina</taxon>
        <taxon>Exobasidiomycetes</taxon>
        <taxon>Exobasidiales</taxon>
        <taxon>Brachybasidiaceae</taxon>
        <taxon>Meira</taxon>
    </lineage>
</organism>
<keyword evidence="13" id="KW-1185">Reference proteome</keyword>
<sequence length="319" mass="34322">MTSDSFFIQSLFYQGAYQACLELVRQNSSGPPSDPTFQQRLLYGARSAIASNDTSSALALLPSGSINTPSAQAVRALANFVAAQNANNSAKSEQALEELQNVLDQAIFNDPSGQTIRVCIGTALARNNDPVGALEALGMGQANSKEIECIALGIHILLSIHRLDLAQKEYNAARVWADDSLLIQLIEAHIGIYEGGRAAQQAYYVYDELAQNPSYAGKPSTVPSLTGKAVARIVSSEYDDAQSSLTQATELDPKYADALANQVPLATLGKQTGQMEALQEALAQLRSAAPQHALLRDLKEKERLFDEAFVQHREALSNA</sequence>
<name>A0A316VE41_9BASI</name>
<keyword evidence="5 11" id="KW-0963">Cytoplasm</keyword>
<dbReference type="GO" id="GO:0030126">
    <property type="term" value="C:COPI vesicle coat"/>
    <property type="evidence" value="ECO:0007669"/>
    <property type="project" value="TreeGrafter"/>
</dbReference>
<dbReference type="GO" id="GO:0015031">
    <property type="term" value="P:protein transport"/>
    <property type="evidence" value="ECO:0007669"/>
    <property type="project" value="UniProtKB-UniRule"/>
</dbReference>
<accession>A0A316VE41</accession>
<dbReference type="STRING" id="1280837.A0A316VE41"/>
<dbReference type="PANTHER" id="PTHR10805:SF0">
    <property type="entry name" value="COATOMER SUBUNIT EPSILON"/>
    <property type="match status" value="1"/>
</dbReference>
<keyword evidence="10 11" id="KW-0968">Cytoplasmic vesicle</keyword>